<keyword evidence="2" id="KW-1185">Reference proteome</keyword>
<evidence type="ECO:0000313" key="1">
    <source>
        <dbReference type="EMBL" id="OYQ43954.1"/>
    </source>
</evidence>
<proteinExistence type="predicted"/>
<dbReference type="SUPFAM" id="SSF53756">
    <property type="entry name" value="UDP-Glycosyltransferase/glycogen phosphorylase"/>
    <property type="match status" value="1"/>
</dbReference>
<dbReference type="EMBL" id="NOXX01000195">
    <property type="protein sequence ID" value="OYQ43954.1"/>
    <property type="molecule type" value="Genomic_DNA"/>
</dbReference>
<name>A0A255ZSR3_9FLAO</name>
<comment type="caution">
    <text evidence="1">The sequence shown here is derived from an EMBL/GenBank/DDBJ whole genome shotgun (WGS) entry which is preliminary data.</text>
</comment>
<sequence>MNNELYKNMNILFLISNYGGNGVGGHFHSLNQISQQVANDNEVKVISIGSKASPVITSNSHFHSHIQTSKGFKGISKVNSELKKVALTFKPDVVHCFDTESLNKVLLLPALFHLPIVLNKCGGRNPIGADYQHADGIVVFSVENLDWFASNSRYNQKNIFLIPNRVQKLTVLKEDQRQEQKVTNSINFLRISRLGGAYEKTLGDTFNLLTDLKSSFKVNLFVVGKVQDKARFEALERKGSQIGVEISYITDERAYKASDFIYLADFAIGTGRSFMEAASLGIPTLAPVANASVPILVTKNNFQHFLKFNFSERTILPQELVFESETFLKEVLADRTLYMQVQQQTLELFQNYFGTDLIASKYQEVYHHVTSSKNTRWSLVKKNYKYLLKYLILKRS</sequence>
<protein>
    <submittedName>
        <fullName evidence="1">Uncharacterized protein</fullName>
    </submittedName>
</protein>
<dbReference type="AlphaFoldDB" id="A0A255ZSR3"/>
<reference evidence="1 2" key="1">
    <citation type="submission" date="2017-07" db="EMBL/GenBank/DDBJ databases">
        <title>Flavobacterium cyanobacteriorum sp. nov., isolated from cyanobacterial aggregates in a eutrophic lake.</title>
        <authorList>
            <person name="Cai H."/>
        </authorList>
    </citation>
    <scope>NUCLEOTIDE SEQUENCE [LARGE SCALE GENOMIC DNA]</scope>
    <source>
        <strain evidence="1 2">TH167</strain>
    </source>
</reference>
<dbReference type="Gene3D" id="3.40.50.2000">
    <property type="entry name" value="Glycogen Phosphorylase B"/>
    <property type="match status" value="2"/>
</dbReference>
<evidence type="ECO:0000313" key="2">
    <source>
        <dbReference type="Proteomes" id="UP000216035"/>
    </source>
</evidence>
<gene>
    <name evidence="1" type="ORF">CHX27_08265</name>
</gene>
<accession>A0A255ZSR3</accession>
<organism evidence="1 2">
    <name type="scientific">Flavobacterium aurantiibacter</name>
    <dbReference type="NCBI Taxonomy" id="2023067"/>
    <lineage>
        <taxon>Bacteria</taxon>
        <taxon>Pseudomonadati</taxon>
        <taxon>Bacteroidota</taxon>
        <taxon>Flavobacteriia</taxon>
        <taxon>Flavobacteriales</taxon>
        <taxon>Flavobacteriaceae</taxon>
        <taxon>Flavobacterium</taxon>
    </lineage>
</organism>
<dbReference type="Proteomes" id="UP000216035">
    <property type="component" value="Unassembled WGS sequence"/>
</dbReference>